<dbReference type="RefSeq" id="WP_115154065.1">
    <property type="nucleotide sequence ID" value="NZ_DBFWLE010000027.1"/>
</dbReference>
<feature type="transmembrane region" description="Helical" evidence="2">
    <location>
        <begin position="6"/>
        <end position="26"/>
    </location>
</feature>
<reference evidence="3 4" key="1">
    <citation type="submission" date="2018-06" db="EMBL/GenBank/DDBJ databases">
        <authorList>
            <consortium name="Pathogen Informatics"/>
            <person name="Doyle S."/>
        </authorList>
    </citation>
    <scope>NUCLEOTIDE SEQUENCE [LARGE SCALE GENOMIC DNA]</scope>
    <source>
        <strain evidence="3 4">NCTC13063</strain>
    </source>
</reference>
<keyword evidence="2" id="KW-0472">Membrane</keyword>
<sequence length="342" mass="38006">MKRTTIITISAIVFGFVFWSTLPGLLSSVKTKTLSIDDTETINLKDLTSLTFLMKPGAEDDYEEEGLFGDYTFDITIRVDDHAKGVRITYPKDLITAQTEGVTGKRNRSDISLRFARKFKDFVTEGGGQIISQNKKYGGFQEKDEMLNAYTISDIPVTIVMPTEKLMTLLSDNDSPKGKRLRLHTAYTLTIENLNSENFNFADSLSLSLVNCNIRKAHIAVMEHCLTLDNTRIGDLTFEVYTEEGQYTSSTLSTTGKSSVEHVTVNGTGDLSLDHQTFKSITALPSSGTLLNITLEGISEETNIKGTAQNKWNNSKSTNNTCERPYKKPKQPAKKVKSPLGR</sequence>
<evidence type="ECO:0000313" key="4">
    <source>
        <dbReference type="Proteomes" id="UP000255283"/>
    </source>
</evidence>
<accession>A0AAQ1UJY9</accession>
<name>A0AAQ1UJY9_9BACT</name>
<organism evidence="3 4">
    <name type="scientific">Segatella buccae</name>
    <dbReference type="NCBI Taxonomy" id="28126"/>
    <lineage>
        <taxon>Bacteria</taxon>
        <taxon>Pseudomonadati</taxon>
        <taxon>Bacteroidota</taxon>
        <taxon>Bacteroidia</taxon>
        <taxon>Bacteroidales</taxon>
        <taxon>Prevotellaceae</taxon>
        <taxon>Segatella</taxon>
    </lineage>
</organism>
<feature type="compositionally biased region" description="Low complexity" evidence="1">
    <location>
        <begin position="310"/>
        <end position="321"/>
    </location>
</feature>
<protein>
    <submittedName>
        <fullName evidence="3">Uncharacterized protein</fullName>
    </submittedName>
</protein>
<dbReference type="Proteomes" id="UP000255283">
    <property type="component" value="Unassembled WGS sequence"/>
</dbReference>
<dbReference type="AlphaFoldDB" id="A0AAQ1UJY9"/>
<evidence type="ECO:0000313" key="3">
    <source>
        <dbReference type="EMBL" id="SUB80807.1"/>
    </source>
</evidence>
<keyword evidence="2" id="KW-0812">Transmembrane</keyword>
<dbReference type="EMBL" id="UGTJ01000001">
    <property type="protein sequence ID" value="SUB80807.1"/>
    <property type="molecule type" value="Genomic_DNA"/>
</dbReference>
<evidence type="ECO:0000256" key="2">
    <source>
        <dbReference type="SAM" id="Phobius"/>
    </source>
</evidence>
<gene>
    <name evidence="3" type="ORF">NCTC13063_02107</name>
</gene>
<feature type="region of interest" description="Disordered" evidence="1">
    <location>
        <begin position="309"/>
        <end position="342"/>
    </location>
</feature>
<comment type="caution">
    <text evidence="3">The sequence shown here is derived from an EMBL/GenBank/DDBJ whole genome shotgun (WGS) entry which is preliminary data.</text>
</comment>
<proteinExistence type="predicted"/>
<feature type="compositionally biased region" description="Basic residues" evidence="1">
    <location>
        <begin position="327"/>
        <end position="342"/>
    </location>
</feature>
<keyword evidence="2" id="KW-1133">Transmembrane helix</keyword>
<evidence type="ECO:0000256" key="1">
    <source>
        <dbReference type="SAM" id="MobiDB-lite"/>
    </source>
</evidence>